<dbReference type="AlphaFoldDB" id="A0A8S4S292"/>
<keyword evidence="3" id="KW-1185">Reference proteome</keyword>
<evidence type="ECO:0000256" key="1">
    <source>
        <dbReference type="SAM" id="MobiDB-lite"/>
    </source>
</evidence>
<dbReference type="Proteomes" id="UP000838756">
    <property type="component" value="Unassembled WGS sequence"/>
</dbReference>
<reference evidence="2" key="1">
    <citation type="submission" date="2022-03" db="EMBL/GenBank/DDBJ databases">
        <authorList>
            <person name="Lindestad O."/>
        </authorList>
    </citation>
    <scope>NUCLEOTIDE SEQUENCE</scope>
</reference>
<gene>
    <name evidence="2" type="primary">jg1347</name>
    <name evidence="2" type="ORF">PAEG_LOCUS20607</name>
</gene>
<feature type="compositionally biased region" description="Polar residues" evidence="1">
    <location>
        <begin position="534"/>
        <end position="543"/>
    </location>
</feature>
<organism evidence="2 3">
    <name type="scientific">Pararge aegeria aegeria</name>
    <dbReference type="NCBI Taxonomy" id="348720"/>
    <lineage>
        <taxon>Eukaryota</taxon>
        <taxon>Metazoa</taxon>
        <taxon>Ecdysozoa</taxon>
        <taxon>Arthropoda</taxon>
        <taxon>Hexapoda</taxon>
        <taxon>Insecta</taxon>
        <taxon>Pterygota</taxon>
        <taxon>Neoptera</taxon>
        <taxon>Endopterygota</taxon>
        <taxon>Lepidoptera</taxon>
        <taxon>Glossata</taxon>
        <taxon>Ditrysia</taxon>
        <taxon>Papilionoidea</taxon>
        <taxon>Nymphalidae</taxon>
        <taxon>Satyrinae</taxon>
        <taxon>Satyrini</taxon>
        <taxon>Parargina</taxon>
        <taxon>Pararge</taxon>
    </lineage>
</organism>
<comment type="caution">
    <text evidence="2">The sequence shown here is derived from an EMBL/GenBank/DDBJ whole genome shotgun (WGS) entry which is preliminary data.</text>
</comment>
<feature type="compositionally biased region" description="Polar residues" evidence="1">
    <location>
        <begin position="507"/>
        <end position="516"/>
    </location>
</feature>
<evidence type="ECO:0000313" key="3">
    <source>
        <dbReference type="Proteomes" id="UP000838756"/>
    </source>
</evidence>
<feature type="compositionally biased region" description="Polar residues" evidence="1">
    <location>
        <begin position="447"/>
        <end position="457"/>
    </location>
</feature>
<accession>A0A8S4S292</accession>
<feature type="region of interest" description="Disordered" evidence="1">
    <location>
        <begin position="507"/>
        <end position="543"/>
    </location>
</feature>
<dbReference type="EMBL" id="CAKXAJ010025840">
    <property type="protein sequence ID" value="CAH2244692.1"/>
    <property type="molecule type" value="Genomic_DNA"/>
</dbReference>
<proteinExistence type="predicted"/>
<feature type="compositionally biased region" description="Polar residues" evidence="1">
    <location>
        <begin position="611"/>
        <end position="626"/>
    </location>
</feature>
<feature type="region of interest" description="Disordered" evidence="1">
    <location>
        <begin position="600"/>
        <end position="626"/>
    </location>
</feature>
<dbReference type="OrthoDB" id="6932316at2759"/>
<feature type="compositionally biased region" description="Basic and acidic residues" evidence="1">
    <location>
        <begin position="523"/>
        <end position="533"/>
    </location>
</feature>
<feature type="region of interest" description="Disordered" evidence="1">
    <location>
        <begin position="670"/>
        <end position="692"/>
    </location>
</feature>
<name>A0A8S4S292_9NEOP</name>
<evidence type="ECO:0000313" key="2">
    <source>
        <dbReference type="EMBL" id="CAH2244692.1"/>
    </source>
</evidence>
<sequence length="1090" mass="122535">MPFDSSDCVIYACRKPVARYVITLPVRDMTTINQTKPKLPNRFAGYNPILHHHLPGFTIEDFGYVEEFDIHPVNCLHFDKDKQLVQKRLNCDAKPLEEYSNSNTKGQNSEIIVPTGGEATNLENQNINISANTAHVEKQLETSIMAKRSYDIHKAQPAREINFKKNIGLTGMKIVQKDIIVDDESDDNQCESSKTLKRKAYDSKVEKKNYDDVYERIISKAYQREKNNAMHFNIIKKASASVNTNNVIKKLNDGRKQLEEANMCQIRDSIVPKKIRRSKSLHISSSDSLTKCTLRNFVAAEGIKKAENVDINTSNRIKHAKIVKSKSIAAVIQTKKVITNDVTKSCSKEKHKSNETKIKHTNTNLSTKVTESHLTVSKVPLSVAKKRRNTISACKTEDKITSALKICDKKVFGCESVIPHYHRLSFDNKIEKIKGKQTNVDKRRTSLDSSKTHSLVNQETLQKNNRRDKDLYENQKGDLNTQSPSQPHLPKMRLITNYNSSTIQPINLCNNDSSPKSIPLNKPETHRKNDKNINKTGEGNIKTRSFSQSNLPLIPVPINENSGVKESLKLNISPLQVVHVHNPPQIQSEVAHTQIIGKKNINKTHKDDNNSRSPSQSKLPLITVPTNQNNGVKVSIPLNDIPSLRAVFPHNPSQVISKIAQTHISNKKNIKKTHKDDINTKPHSKLNSPLMTVPTNEHIGVKVSIPLNEIPSLQAVSLHNPSQGVAQTLVKKNKHINEIRKDDTNTKSFSETNFSLKNKNNGAIEPIMLKNTAKPKPVLLYNKIEEISERTSDVINLQPFSQSNLPSRIEPIKHINNSRPKAIPQLEPFQENYSNINVNLSHTINKGIDVLKTAQEIRGCNPISSGGIPSLLDKSLHPSRGSYNPPISPIQTVVSNRPSQELKHFFLMPRIPHRNPPRILPWRTPTTFRYFDRYPIFNRLKNAGVFERNPCRTPTQPSSNIVGQVISPLQLNIFNTNITSVSDDDETNIGEINNISNECPAGNSVEKTSSAHSSGVTNSNVIKLPIKEYSSPIAPILSHSSILDILNTTDYDFPLLSKQPDNCTENDFSLLSERSDESLEHLEAERINTF</sequence>
<feature type="region of interest" description="Disordered" evidence="1">
    <location>
        <begin position="438"/>
        <end position="457"/>
    </location>
</feature>
<protein>
    <submittedName>
        <fullName evidence="2">Jg1347 protein</fullName>
    </submittedName>
</protein>